<protein>
    <submittedName>
        <fullName evidence="8">ABC transporter ATP-binding protein</fullName>
    </submittedName>
</protein>
<feature type="domain" description="ABC transporter" evidence="7">
    <location>
        <begin position="5"/>
        <end position="232"/>
    </location>
</feature>
<keyword evidence="2" id="KW-0813">Transport</keyword>
<dbReference type="PROSITE" id="PS50893">
    <property type="entry name" value="ABC_TRANSPORTER_2"/>
    <property type="match status" value="1"/>
</dbReference>
<keyword evidence="9" id="KW-1185">Reference proteome</keyword>
<dbReference type="PROSITE" id="PS00211">
    <property type="entry name" value="ABC_TRANSPORTER_1"/>
    <property type="match status" value="1"/>
</dbReference>
<evidence type="ECO:0000259" key="7">
    <source>
        <dbReference type="PROSITE" id="PS50893"/>
    </source>
</evidence>
<accession>A0ABS8C953</accession>
<dbReference type="SMART" id="SM00382">
    <property type="entry name" value="AAA"/>
    <property type="match status" value="1"/>
</dbReference>
<gene>
    <name evidence="8" type="ORF">H0484_02180</name>
</gene>
<dbReference type="PANTHER" id="PTHR43820:SF2">
    <property type="entry name" value="ABC TRANSPORTER ATP-BINDING PROTEIN"/>
    <property type="match status" value="1"/>
</dbReference>
<dbReference type="InterPro" id="IPR052156">
    <property type="entry name" value="BCAA_Transport_ATP-bd_LivF"/>
</dbReference>
<organism evidence="8 9">
    <name type="scientific">Mesopusillimonas faecipullorum</name>
    <dbReference type="NCBI Taxonomy" id="2755040"/>
    <lineage>
        <taxon>Bacteria</taxon>
        <taxon>Pseudomonadati</taxon>
        <taxon>Pseudomonadota</taxon>
        <taxon>Betaproteobacteria</taxon>
        <taxon>Burkholderiales</taxon>
        <taxon>Alcaligenaceae</taxon>
        <taxon>Mesopusillimonas</taxon>
    </lineage>
</organism>
<evidence type="ECO:0000313" key="8">
    <source>
        <dbReference type="EMBL" id="MCB5362562.1"/>
    </source>
</evidence>
<keyword evidence="3" id="KW-0472">Membrane</keyword>
<evidence type="ECO:0000256" key="4">
    <source>
        <dbReference type="ARBA" id="ARBA00022741"/>
    </source>
</evidence>
<dbReference type="Gene3D" id="3.40.50.300">
    <property type="entry name" value="P-loop containing nucleotide triphosphate hydrolases"/>
    <property type="match status" value="1"/>
</dbReference>
<dbReference type="GO" id="GO:0005524">
    <property type="term" value="F:ATP binding"/>
    <property type="evidence" value="ECO:0007669"/>
    <property type="project" value="UniProtKB-KW"/>
</dbReference>
<name>A0ABS8C953_9BURK</name>
<dbReference type="SUPFAM" id="SSF52540">
    <property type="entry name" value="P-loop containing nucleoside triphosphate hydrolases"/>
    <property type="match status" value="1"/>
</dbReference>
<dbReference type="InterPro" id="IPR003593">
    <property type="entry name" value="AAA+_ATPase"/>
</dbReference>
<dbReference type="InterPro" id="IPR017871">
    <property type="entry name" value="ABC_transporter-like_CS"/>
</dbReference>
<dbReference type="InterPro" id="IPR003439">
    <property type="entry name" value="ABC_transporter-like_ATP-bd"/>
</dbReference>
<evidence type="ECO:0000313" key="9">
    <source>
        <dbReference type="Proteomes" id="UP000776983"/>
    </source>
</evidence>
<keyword evidence="4" id="KW-0547">Nucleotide-binding</keyword>
<sequence length="234" mass="25707">MTEFLNLQHVTSGYGETVILDDVSLQIAKGECVALIGRNGMGKTTLLSTLMGHVPCRAGTITLGSQDVTHWAPWRRSRARLGLVPQEREIFPSLTVEENLTVARRADGFTLEQVYEWFPRLAQRRGNKGNQLSGGEQQMLAIARAMMGGPELLLLDEPLEGLAPVIVDIVMQALARIREAQGLTMILVEQQVMAALAFAPRAVVLVRGRIVYDGPSEALREDRATLDRLIGVHS</sequence>
<dbReference type="CDD" id="cd03224">
    <property type="entry name" value="ABC_TM1139_LivF_branched"/>
    <property type="match status" value="1"/>
</dbReference>
<proteinExistence type="inferred from homology"/>
<keyword evidence="6" id="KW-0029">Amino-acid transport</keyword>
<evidence type="ECO:0000256" key="5">
    <source>
        <dbReference type="ARBA" id="ARBA00022840"/>
    </source>
</evidence>
<dbReference type="PANTHER" id="PTHR43820">
    <property type="entry name" value="HIGH-AFFINITY BRANCHED-CHAIN AMINO ACID TRANSPORT ATP-BINDING PROTEIN LIVF"/>
    <property type="match status" value="1"/>
</dbReference>
<dbReference type="InterPro" id="IPR027417">
    <property type="entry name" value="P-loop_NTPase"/>
</dbReference>
<comment type="caution">
    <text evidence="8">The sequence shown here is derived from an EMBL/GenBank/DDBJ whole genome shotgun (WGS) entry which is preliminary data.</text>
</comment>
<evidence type="ECO:0000256" key="2">
    <source>
        <dbReference type="ARBA" id="ARBA00022448"/>
    </source>
</evidence>
<dbReference type="EMBL" id="JACDXW010000001">
    <property type="protein sequence ID" value="MCB5362562.1"/>
    <property type="molecule type" value="Genomic_DNA"/>
</dbReference>
<reference evidence="8 9" key="1">
    <citation type="submission" date="2020-07" db="EMBL/GenBank/DDBJ databases">
        <title>Pusillimonas sp. nov., isolated from poultry manure in Taiwan.</title>
        <authorList>
            <person name="Lin S.-Y."/>
            <person name="Tang Y.-S."/>
            <person name="Young C.-C."/>
        </authorList>
    </citation>
    <scope>NUCLEOTIDE SEQUENCE [LARGE SCALE GENOMIC DNA]</scope>
    <source>
        <strain evidence="8 9">CC-YST705</strain>
    </source>
</reference>
<keyword evidence="5 8" id="KW-0067">ATP-binding</keyword>
<comment type="similarity">
    <text evidence="1">Belongs to the ABC transporter superfamily.</text>
</comment>
<evidence type="ECO:0000256" key="3">
    <source>
        <dbReference type="ARBA" id="ARBA00022475"/>
    </source>
</evidence>
<evidence type="ECO:0000256" key="6">
    <source>
        <dbReference type="ARBA" id="ARBA00022970"/>
    </source>
</evidence>
<dbReference type="Pfam" id="PF00005">
    <property type="entry name" value="ABC_tran"/>
    <property type="match status" value="1"/>
</dbReference>
<dbReference type="RefSeq" id="WP_226952791.1">
    <property type="nucleotide sequence ID" value="NZ_JACDXW010000001.1"/>
</dbReference>
<dbReference type="Proteomes" id="UP000776983">
    <property type="component" value="Unassembled WGS sequence"/>
</dbReference>
<keyword evidence="3" id="KW-1003">Cell membrane</keyword>
<evidence type="ECO:0000256" key="1">
    <source>
        <dbReference type="ARBA" id="ARBA00005417"/>
    </source>
</evidence>